<evidence type="ECO:0000256" key="1">
    <source>
        <dbReference type="ARBA" id="ARBA00004127"/>
    </source>
</evidence>
<evidence type="ECO:0000256" key="3">
    <source>
        <dbReference type="ARBA" id="ARBA00022448"/>
    </source>
</evidence>
<dbReference type="InterPro" id="IPR045018">
    <property type="entry name" value="Azg-like"/>
</dbReference>
<dbReference type="EMBL" id="DYXG01000014">
    <property type="protein sequence ID" value="HJE96211.1"/>
    <property type="molecule type" value="Genomic_DNA"/>
</dbReference>
<evidence type="ECO:0000256" key="2">
    <source>
        <dbReference type="ARBA" id="ARBA00005697"/>
    </source>
</evidence>
<feature type="transmembrane region" description="Helical" evidence="7">
    <location>
        <begin position="56"/>
        <end position="76"/>
    </location>
</feature>
<keyword evidence="3" id="KW-0813">Transport</keyword>
<feature type="transmembrane region" description="Helical" evidence="7">
    <location>
        <begin position="20"/>
        <end position="44"/>
    </location>
</feature>
<evidence type="ECO:0000256" key="6">
    <source>
        <dbReference type="ARBA" id="ARBA00023136"/>
    </source>
</evidence>
<proteinExistence type="inferred from homology"/>
<dbReference type="InterPro" id="IPR006043">
    <property type="entry name" value="NCS2"/>
</dbReference>
<feature type="transmembrane region" description="Helical" evidence="7">
    <location>
        <begin position="140"/>
        <end position="159"/>
    </location>
</feature>
<dbReference type="GO" id="GO:0012505">
    <property type="term" value="C:endomembrane system"/>
    <property type="evidence" value="ECO:0007669"/>
    <property type="project" value="UniProtKB-SubCell"/>
</dbReference>
<dbReference type="AlphaFoldDB" id="A0A921F6G5"/>
<feature type="transmembrane region" description="Helical" evidence="7">
    <location>
        <begin position="201"/>
        <end position="219"/>
    </location>
</feature>
<feature type="transmembrane region" description="Helical" evidence="7">
    <location>
        <begin position="387"/>
        <end position="413"/>
    </location>
</feature>
<dbReference type="Proteomes" id="UP000707535">
    <property type="component" value="Unassembled WGS sequence"/>
</dbReference>
<dbReference type="Pfam" id="PF00860">
    <property type="entry name" value="Xan_ur_permease"/>
    <property type="match status" value="1"/>
</dbReference>
<reference evidence="8" key="2">
    <citation type="submission" date="2021-09" db="EMBL/GenBank/DDBJ databases">
        <authorList>
            <person name="Gilroy R."/>
        </authorList>
    </citation>
    <scope>NUCLEOTIDE SEQUENCE</scope>
    <source>
        <strain evidence="8">CHK174-6876</strain>
    </source>
</reference>
<comment type="caution">
    <text evidence="8">The sequence shown here is derived from an EMBL/GenBank/DDBJ whole genome shotgun (WGS) entry which is preliminary data.</text>
</comment>
<comment type="subcellular location">
    <subcellularLocation>
        <location evidence="1">Endomembrane system</location>
        <topology evidence="1">Multi-pass membrane protein</topology>
    </subcellularLocation>
</comment>
<dbReference type="GO" id="GO:0005886">
    <property type="term" value="C:plasma membrane"/>
    <property type="evidence" value="ECO:0007669"/>
    <property type="project" value="TreeGrafter"/>
</dbReference>
<evidence type="ECO:0000313" key="8">
    <source>
        <dbReference type="EMBL" id="HJE96211.1"/>
    </source>
</evidence>
<evidence type="ECO:0000256" key="4">
    <source>
        <dbReference type="ARBA" id="ARBA00022692"/>
    </source>
</evidence>
<name>A0A921F6G5_9LACO</name>
<dbReference type="PANTHER" id="PTHR43337">
    <property type="entry name" value="XANTHINE/URACIL PERMEASE C887.17-RELATED"/>
    <property type="match status" value="1"/>
</dbReference>
<accession>A0A921F6G5</accession>
<feature type="transmembrane region" description="Helical" evidence="7">
    <location>
        <begin position="328"/>
        <end position="350"/>
    </location>
</feature>
<gene>
    <name evidence="8" type="ORF">K8V00_01205</name>
</gene>
<feature type="transmembrane region" description="Helical" evidence="7">
    <location>
        <begin position="83"/>
        <end position="102"/>
    </location>
</feature>
<keyword evidence="5 7" id="KW-1133">Transmembrane helix</keyword>
<evidence type="ECO:0000256" key="5">
    <source>
        <dbReference type="ARBA" id="ARBA00022989"/>
    </source>
</evidence>
<evidence type="ECO:0000313" key="9">
    <source>
        <dbReference type="Proteomes" id="UP000707535"/>
    </source>
</evidence>
<keyword evidence="6 7" id="KW-0472">Membrane</keyword>
<comment type="similarity">
    <text evidence="2">Belongs to the nucleobase:cation symporter-2 (NCS2) (TC 2.A.40) family. Azg-like subfamily.</text>
</comment>
<feature type="transmembrane region" description="Helical" evidence="7">
    <location>
        <begin position="253"/>
        <end position="274"/>
    </location>
</feature>
<feature type="transmembrane region" description="Helical" evidence="7">
    <location>
        <begin position="425"/>
        <end position="443"/>
    </location>
</feature>
<keyword evidence="4 7" id="KW-0812">Transmembrane</keyword>
<dbReference type="PANTHER" id="PTHR43337:SF1">
    <property type="entry name" value="XANTHINE_URACIL PERMEASE C887.17-RELATED"/>
    <property type="match status" value="1"/>
</dbReference>
<feature type="transmembrane region" description="Helical" evidence="7">
    <location>
        <begin position="108"/>
        <end position="128"/>
    </location>
</feature>
<reference evidence="8" key="1">
    <citation type="journal article" date="2021" name="PeerJ">
        <title>Extensive microbial diversity within the chicken gut microbiome revealed by metagenomics and culture.</title>
        <authorList>
            <person name="Gilroy R."/>
            <person name="Ravi A."/>
            <person name="Getino M."/>
            <person name="Pursley I."/>
            <person name="Horton D.L."/>
            <person name="Alikhan N.F."/>
            <person name="Baker D."/>
            <person name="Gharbi K."/>
            <person name="Hall N."/>
            <person name="Watson M."/>
            <person name="Adriaenssens E.M."/>
            <person name="Foster-Nyarko E."/>
            <person name="Jarju S."/>
            <person name="Secka A."/>
            <person name="Antonio M."/>
            <person name="Oren A."/>
            <person name="Chaudhuri R.R."/>
            <person name="La Ragione R."/>
            <person name="Hildebrand F."/>
            <person name="Pallen M.J."/>
        </authorList>
    </citation>
    <scope>NUCLEOTIDE SEQUENCE</scope>
    <source>
        <strain evidence="8">CHK174-6876</strain>
    </source>
</reference>
<organism evidence="8 9">
    <name type="scientific">Ligilactobacillus acidipiscis</name>
    <dbReference type="NCBI Taxonomy" id="89059"/>
    <lineage>
        <taxon>Bacteria</taxon>
        <taxon>Bacillati</taxon>
        <taxon>Bacillota</taxon>
        <taxon>Bacilli</taxon>
        <taxon>Lactobacillales</taxon>
        <taxon>Lactobacillaceae</taxon>
        <taxon>Ligilactobacillus</taxon>
    </lineage>
</organism>
<feature type="transmembrane region" description="Helical" evidence="7">
    <location>
        <begin position="357"/>
        <end position="375"/>
    </location>
</feature>
<sequence length="444" mass="46942">MLEKLFKLKERKTNVRTEFVAGLTTFMAMAYVLVVQPSSVMGFGTGQTFTDINGVVISRGALVVMTAFVSGLMTLIMGLYANLPFALSTGMGTNFVLGALIQSGKLSFGNSMVIVLISGIIFVILTVFGIRDVIVKAIPFNIKTSISVAIGFFITYLGFSNSGIGNFKDGIKLGNFSDPHVFLAILGLILIAIMTLHKVPGALLIGIIAITIIGIPFGVTKVPDHLFGVPTMSEISQLTFSFDFKGLVNGSSLVLIFIAFFGDFFSTLGTVLGVSEKANLLDKNGNLPHIQKPFLVDSIGTVLGGLLGCTSFGTFVESSAGVEAGGRTGLSSVSTAALFFVSIIISPLFLMIPDAATSPVLIFVGYSMISSIKNIDFGDFSEAFGPFVMIIFTAFAGGIAAGISAGILADVAVKTFSKESGVKKKVHPIMYAMCLPLMVYFVFN</sequence>
<evidence type="ECO:0000256" key="7">
    <source>
        <dbReference type="SAM" id="Phobius"/>
    </source>
</evidence>
<dbReference type="GO" id="GO:0005345">
    <property type="term" value="F:purine nucleobase transmembrane transporter activity"/>
    <property type="evidence" value="ECO:0007669"/>
    <property type="project" value="TreeGrafter"/>
</dbReference>
<feature type="transmembrane region" description="Helical" evidence="7">
    <location>
        <begin position="179"/>
        <end position="196"/>
    </location>
</feature>
<feature type="transmembrane region" description="Helical" evidence="7">
    <location>
        <begin position="294"/>
        <end position="316"/>
    </location>
</feature>
<protein>
    <submittedName>
        <fullName evidence="8">NCS2 family permease</fullName>
    </submittedName>
</protein>